<evidence type="ECO:0000313" key="2">
    <source>
        <dbReference type="Proteomes" id="UP001044222"/>
    </source>
</evidence>
<dbReference type="AlphaFoldDB" id="A0A9D3RN83"/>
<keyword evidence="2" id="KW-1185">Reference proteome</keyword>
<dbReference type="Proteomes" id="UP001044222">
    <property type="component" value="Chromosome 13"/>
</dbReference>
<protein>
    <submittedName>
        <fullName evidence="1">Uncharacterized protein</fullName>
    </submittedName>
</protein>
<proteinExistence type="predicted"/>
<name>A0A9D3RN83_ANGAN</name>
<organism evidence="1 2">
    <name type="scientific">Anguilla anguilla</name>
    <name type="common">European freshwater eel</name>
    <name type="synonym">Muraena anguilla</name>
    <dbReference type="NCBI Taxonomy" id="7936"/>
    <lineage>
        <taxon>Eukaryota</taxon>
        <taxon>Metazoa</taxon>
        <taxon>Chordata</taxon>
        <taxon>Craniata</taxon>
        <taxon>Vertebrata</taxon>
        <taxon>Euteleostomi</taxon>
        <taxon>Actinopterygii</taxon>
        <taxon>Neopterygii</taxon>
        <taxon>Teleostei</taxon>
        <taxon>Anguilliformes</taxon>
        <taxon>Anguillidae</taxon>
        <taxon>Anguilla</taxon>
    </lineage>
</organism>
<gene>
    <name evidence="1" type="ORF">ANANG_G00233370</name>
</gene>
<evidence type="ECO:0000313" key="1">
    <source>
        <dbReference type="EMBL" id="KAG5836879.1"/>
    </source>
</evidence>
<sequence>MSAYLPRVGYIIKDKEATLCCGNKSLGLRLNSRSQVKHRDHGRDSCRLTSANVFGLVYLQHTLLLPSPRNCCDYLFKQGERCK</sequence>
<reference evidence="1" key="1">
    <citation type="submission" date="2021-01" db="EMBL/GenBank/DDBJ databases">
        <title>A chromosome-scale assembly of European eel, Anguilla anguilla.</title>
        <authorList>
            <person name="Henkel C."/>
            <person name="Jong-Raadsen S.A."/>
            <person name="Dufour S."/>
            <person name="Weltzien F.-A."/>
            <person name="Palstra A.P."/>
            <person name="Pelster B."/>
            <person name="Spaink H.P."/>
            <person name="Van Den Thillart G.E."/>
            <person name="Jansen H."/>
            <person name="Zahm M."/>
            <person name="Klopp C."/>
            <person name="Cedric C."/>
            <person name="Louis A."/>
            <person name="Berthelot C."/>
            <person name="Parey E."/>
            <person name="Roest Crollius H."/>
            <person name="Montfort J."/>
            <person name="Robinson-Rechavi M."/>
            <person name="Bucao C."/>
            <person name="Bouchez O."/>
            <person name="Gislard M."/>
            <person name="Lluch J."/>
            <person name="Milhes M."/>
            <person name="Lampietro C."/>
            <person name="Lopez Roques C."/>
            <person name="Donnadieu C."/>
            <person name="Braasch I."/>
            <person name="Desvignes T."/>
            <person name="Postlethwait J."/>
            <person name="Bobe J."/>
            <person name="Guiguen Y."/>
            <person name="Dirks R."/>
        </authorList>
    </citation>
    <scope>NUCLEOTIDE SEQUENCE</scope>
    <source>
        <strain evidence="1">Tag_6206</strain>
        <tissue evidence="1">Liver</tissue>
    </source>
</reference>
<dbReference type="EMBL" id="JAFIRN010000013">
    <property type="protein sequence ID" value="KAG5836879.1"/>
    <property type="molecule type" value="Genomic_DNA"/>
</dbReference>
<comment type="caution">
    <text evidence="1">The sequence shown here is derived from an EMBL/GenBank/DDBJ whole genome shotgun (WGS) entry which is preliminary data.</text>
</comment>
<accession>A0A9D3RN83</accession>